<dbReference type="Gene3D" id="3.40.710.10">
    <property type="entry name" value="DD-peptidase/beta-lactamase superfamily"/>
    <property type="match status" value="1"/>
</dbReference>
<dbReference type="InterPro" id="IPR001460">
    <property type="entry name" value="PCN-bd_Tpept"/>
</dbReference>
<evidence type="ECO:0000256" key="6">
    <source>
        <dbReference type="ARBA" id="ARBA00022692"/>
    </source>
</evidence>
<evidence type="ECO:0000256" key="10">
    <source>
        <dbReference type="ARBA" id="ARBA00022989"/>
    </source>
</evidence>
<sequence>MSAYNQSRSRVIQIIFAAVFIVIVAQLINLQIFSPKYRLAAESNAIYRKVIYPDRGIIFDRKKRSLLENTIMFDLVVTPSESKAVDTLTLCNLLNIDTAEYKKRMREIIFKNTSVRSSVFEPLLSPELYAKLNENMYKFPGFILSERSARIYPYNTAANVLGYLNEVDTAFLRRHKDEGYEMGDYAGITGLEKTYEKVLMGQRGIKRLIRDNKSRLQGSFENGLYDTAQVAGKNLYLSLDVELQQLGEKLMSNKVGSIVAIDPRTGGILCMVSAPTYNPNYLTGSERSKHIRELALDPRLPFNNRAIGNKYSPGSTFKTVSGIIGLTEGVINERTTVTCNGAFQGCGTGKPKCLDKGTFNFKEAIAHSDNTYFSTVYKRILDQPRYGGADSALTVFNRYASTFGLGHKLGVDLPSEKRGNLPVSSYYRKIFGQKWYSCNIISNAIGQGEVQTTMLQLANVMAIIANKGWYYTPHVVDSIEGGDDDGMLDDFKVKHYTDKNIPDSIFDAVQDGMQAVVDYGTAAASKIPDIVMCGKTGTVENYAKINGKMEKQQDHSFFGAFAPRDNPRIAIAVICENAGQGAWAAAPIASLLVEKYLRDSIKGKERQDKLEQFENKSIIPYVMRLAMNKRDSLKQIRENQLMLKRMNKEMNDSTDNDENNEEDIRPSAPTPTKKTIPKNKKSDAAILNDERKNKKITRTV</sequence>
<reference evidence="17" key="1">
    <citation type="submission" date="2016-10" db="EMBL/GenBank/DDBJ databases">
        <title>Sequence of Gallionella enrichment culture.</title>
        <authorList>
            <person name="Poehlein A."/>
            <person name="Muehling M."/>
            <person name="Daniel R."/>
        </authorList>
    </citation>
    <scope>NUCLEOTIDE SEQUENCE</scope>
</reference>
<evidence type="ECO:0000256" key="13">
    <source>
        <dbReference type="SAM" id="MobiDB-lite"/>
    </source>
</evidence>
<evidence type="ECO:0000256" key="7">
    <source>
        <dbReference type="ARBA" id="ARBA00022801"/>
    </source>
</evidence>
<dbReference type="Pfam" id="PF00905">
    <property type="entry name" value="Transpeptidase"/>
    <property type="match status" value="1"/>
</dbReference>
<evidence type="ECO:0000256" key="3">
    <source>
        <dbReference type="ARBA" id="ARBA00022475"/>
    </source>
</evidence>
<dbReference type="PANTHER" id="PTHR30627">
    <property type="entry name" value="PEPTIDOGLYCAN D,D-TRANSPEPTIDASE"/>
    <property type="match status" value="1"/>
</dbReference>
<keyword evidence="4" id="KW-0997">Cell inner membrane</keyword>
<dbReference type="Gene3D" id="3.30.1390.30">
    <property type="entry name" value="Penicillin-binding protein 2a, domain 3"/>
    <property type="match status" value="1"/>
</dbReference>
<evidence type="ECO:0000256" key="9">
    <source>
        <dbReference type="ARBA" id="ARBA00022984"/>
    </source>
</evidence>
<keyword evidence="6 14" id="KW-0812">Transmembrane</keyword>
<dbReference type="GO" id="GO:0006508">
    <property type="term" value="P:proteolysis"/>
    <property type="evidence" value="ECO:0007669"/>
    <property type="project" value="UniProtKB-KW"/>
</dbReference>
<feature type="domain" description="Penicillin-binding protein dimerisation" evidence="16">
    <location>
        <begin position="51"/>
        <end position="215"/>
    </location>
</feature>
<dbReference type="GO" id="GO:0009252">
    <property type="term" value="P:peptidoglycan biosynthetic process"/>
    <property type="evidence" value="ECO:0007669"/>
    <property type="project" value="UniProtKB-KW"/>
</dbReference>
<evidence type="ECO:0000256" key="11">
    <source>
        <dbReference type="ARBA" id="ARBA00023136"/>
    </source>
</evidence>
<dbReference type="InterPro" id="IPR036138">
    <property type="entry name" value="PBP_dimer_sf"/>
</dbReference>
<keyword evidence="12" id="KW-0961">Cell wall biogenesis/degradation</keyword>
<accession>A0A1J5SU79</accession>
<evidence type="ECO:0000256" key="1">
    <source>
        <dbReference type="ARBA" id="ARBA00004167"/>
    </source>
</evidence>
<evidence type="ECO:0000256" key="2">
    <source>
        <dbReference type="ARBA" id="ARBA00004236"/>
    </source>
</evidence>
<dbReference type="PANTHER" id="PTHR30627:SF2">
    <property type="entry name" value="PEPTIDOGLYCAN D,D-TRANSPEPTIDASE MRDA"/>
    <property type="match status" value="1"/>
</dbReference>
<dbReference type="NCBIfam" id="TIGR03423">
    <property type="entry name" value="pbp2_mrdA"/>
    <property type="match status" value="1"/>
</dbReference>
<evidence type="ECO:0000256" key="8">
    <source>
        <dbReference type="ARBA" id="ARBA00022960"/>
    </source>
</evidence>
<gene>
    <name evidence="17" type="primary">penA_4</name>
    <name evidence="17" type="ORF">GALL_62740</name>
</gene>
<proteinExistence type="predicted"/>
<dbReference type="GO" id="GO:0009002">
    <property type="term" value="F:serine-type D-Ala-D-Ala carboxypeptidase activity"/>
    <property type="evidence" value="ECO:0007669"/>
    <property type="project" value="InterPro"/>
</dbReference>
<evidence type="ECO:0000259" key="15">
    <source>
        <dbReference type="Pfam" id="PF00905"/>
    </source>
</evidence>
<dbReference type="GO" id="GO:0008360">
    <property type="term" value="P:regulation of cell shape"/>
    <property type="evidence" value="ECO:0007669"/>
    <property type="project" value="UniProtKB-KW"/>
</dbReference>
<keyword evidence="9" id="KW-0573">Peptidoglycan synthesis</keyword>
<dbReference type="SUPFAM" id="SSF56601">
    <property type="entry name" value="beta-lactamase/transpeptidase-like"/>
    <property type="match status" value="1"/>
</dbReference>
<keyword evidence="8" id="KW-0133">Cell shape</keyword>
<keyword evidence="10 14" id="KW-1133">Transmembrane helix</keyword>
<dbReference type="Gene3D" id="3.90.1310.10">
    <property type="entry name" value="Penicillin-binding protein 2a (Domain 2)"/>
    <property type="match status" value="1"/>
</dbReference>
<evidence type="ECO:0000256" key="14">
    <source>
        <dbReference type="SAM" id="Phobius"/>
    </source>
</evidence>
<comment type="caution">
    <text evidence="17">The sequence shown here is derived from an EMBL/GenBank/DDBJ whole genome shotgun (WGS) entry which is preliminary data.</text>
</comment>
<evidence type="ECO:0000256" key="5">
    <source>
        <dbReference type="ARBA" id="ARBA00022670"/>
    </source>
</evidence>
<dbReference type="GO" id="GO:0071555">
    <property type="term" value="P:cell wall organization"/>
    <property type="evidence" value="ECO:0007669"/>
    <property type="project" value="UniProtKB-KW"/>
</dbReference>
<dbReference type="GO" id="GO:0005886">
    <property type="term" value="C:plasma membrane"/>
    <property type="evidence" value="ECO:0007669"/>
    <property type="project" value="UniProtKB-SubCell"/>
</dbReference>
<name>A0A1J5SU79_9ZZZZ</name>
<dbReference type="InterPro" id="IPR017790">
    <property type="entry name" value="Penicillin-binding_protein_2"/>
</dbReference>
<dbReference type="GO" id="GO:0008658">
    <property type="term" value="F:penicillin binding"/>
    <property type="evidence" value="ECO:0007669"/>
    <property type="project" value="InterPro"/>
</dbReference>
<feature type="domain" description="Penicillin-binding protein transpeptidase" evidence="15">
    <location>
        <begin position="256"/>
        <end position="590"/>
    </location>
</feature>
<keyword evidence="5" id="KW-0645">Protease</keyword>
<keyword evidence="3" id="KW-1003">Cell membrane</keyword>
<evidence type="ECO:0000256" key="12">
    <source>
        <dbReference type="ARBA" id="ARBA00023316"/>
    </source>
</evidence>
<dbReference type="SUPFAM" id="SSF56519">
    <property type="entry name" value="Penicillin binding protein dimerisation domain"/>
    <property type="match status" value="1"/>
</dbReference>
<evidence type="ECO:0000259" key="16">
    <source>
        <dbReference type="Pfam" id="PF03717"/>
    </source>
</evidence>
<feature type="compositionally biased region" description="Basic and acidic residues" evidence="13">
    <location>
        <begin position="680"/>
        <end position="692"/>
    </location>
</feature>
<protein>
    <submittedName>
        <fullName evidence="17">Penicillin-binding protein 2B</fullName>
    </submittedName>
</protein>
<dbReference type="EMBL" id="MLJW01000018">
    <property type="protein sequence ID" value="OIR12023.1"/>
    <property type="molecule type" value="Genomic_DNA"/>
</dbReference>
<feature type="transmembrane region" description="Helical" evidence="14">
    <location>
        <begin position="12"/>
        <end position="33"/>
    </location>
</feature>
<comment type="subcellular location">
    <subcellularLocation>
        <location evidence="2">Cell membrane</location>
    </subcellularLocation>
    <subcellularLocation>
        <location evidence="1">Membrane</location>
        <topology evidence="1">Single-pass membrane protein</topology>
    </subcellularLocation>
</comment>
<dbReference type="AlphaFoldDB" id="A0A1J5SU79"/>
<dbReference type="InterPro" id="IPR005311">
    <property type="entry name" value="PBP_dimer"/>
</dbReference>
<keyword evidence="11 14" id="KW-0472">Membrane</keyword>
<feature type="region of interest" description="Disordered" evidence="13">
    <location>
        <begin position="649"/>
        <end position="700"/>
    </location>
</feature>
<dbReference type="Pfam" id="PF03717">
    <property type="entry name" value="PBP_dimer"/>
    <property type="match status" value="1"/>
</dbReference>
<evidence type="ECO:0000256" key="4">
    <source>
        <dbReference type="ARBA" id="ARBA00022519"/>
    </source>
</evidence>
<evidence type="ECO:0000313" key="17">
    <source>
        <dbReference type="EMBL" id="OIR12023.1"/>
    </source>
</evidence>
<organism evidence="17">
    <name type="scientific">mine drainage metagenome</name>
    <dbReference type="NCBI Taxonomy" id="410659"/>
    <lineage>
        <taxon>unclassified sequences</taxon>
        <taxon>metagenomes</taxon>
        <taxon>ecological metagenomes</taxon>
    </lineage>
</organism>
<feature type="compositionally biased region" description="Acidic residues" evidence="13">
    <location>
        <begin position="652"/>
        <end position="661"/>
    </location>
</feature>
<dbReference type="GO" id="GO:0071972">
    <property type="term" value="F:peptidoglycan L,D-transpeptidase activity"/>
    <property type="evidence" value="ECO:0007669"/>
    <property type="project" value="TreeGrafter"/>
</dbReference>
<keyword evidence="7" id="KW-0378">Hydrolase</keyword>
<dbReference type="InterPro" id="IPR012338">
    <property type="entry name" value="Beta-lactam/transpept-like"/>
</dbReference>
<dbReference type="InterPro" id="IPR050515">
    <property type="entry name" value="Beta-lactam/transpept"/>
</dbReference>